<proteinExistence type="predicted"/>
<dbReference type="GO" id="GO:0003676">
    <property type="term" value="F:nucleic acid binding"/>
    <property type="evidence" value="ECO:0007669"/>
    <property type="project" value="InterPro"/>
</dbReference>
<dbReference type="InterPro" id="IPR003156">
    <property type="entry name" value="DHHA1_dom"/>
</dbReference>
<evidence type="ECO:0000259" key="1">
    <source>
        <dbReference type="Pfam" id="PF01368"/>
    </source>
</evidence>
<dbReference type="InterPro" id="IPR038763">
    <property type="entry name" value="DHH_sf"/>
</dbReference>
<evidence type="ECO:0000259" key="2">
    <source>
        <dbReference type="Pfam" id="PF02272"/>
    </source>
</evidence>
<dbReference type="PANTHER" id="PTHR47618">
    <property type="entry name" value="BIFUNCTIONAL OLIGORIBONUCLEASE AND PAP PHOSPHATASE NRNA"/>
    <property type="match status" value="1"/>
</dbReference>
<comment type="caution">
    <text evidence="3">The sequence shown here is derived from an EMBL/GenBank/DDBJ whole genome shotgun (WGS) entry which is preliminary data.</text>
</comment>
<feature type="domain" description="DHHA1" evidence="2">
    <location>
        <begin position="255"/>
        <end position="354"/>
    </location>
</feature>
<reference evidence="3" key="1">
    <citation type="submission" date="2019-09" db="EMBL/GenBank/DDBJ databases">
        <title>In-depth cultivation of the pig gut microbiome towards novel bacterial diversity and tailored functional studies.</title>
        <authorList>
            <person name="Wylensek D."/>
            <person name="Hitch T.C.A."/>
            <person name="Clavel T."/>
        </authorList>
    </citation>
    <scope>NUCLEOTIDE SEQUENCE</scope>
    <source>
        <strain evidence="3">RF-744-FAT-WT-3</strain>
    </source>
</reference>
<organism evidence="3">
    <name type="scientific">Baileyella intestinalis</name>
    <dbReference type="NCBI Taxonomy" id="2606709"/>
    <lineage>
        <taxon>Bacteria</taxon>
        <taxon>Bacillati</taxon>
        <taxon>Bacillota</taxon>
        <taxon>Clostridia</taxon>
        <taxon>Peptostreptococcales</taxon>
        <taxon>Anaerovoracaceae</taxon>
        <taxon>Baileyella</taxon>
    </lineage>
</organism>
<dbReference type="SUPFAM" id="SSF64182">
    <property type="entry name" value="DHH phosphoesterases"/>
    <property type="match status" value="1"/>
</dbReference>
<dbReference type="PANTHER" id="PTHR47618:SF1">
    <property type="entry name" value="BIFUNCTIONAL OLIGORIBONUCLEASE AND PAP PHOSPHATASE NRNA"/>
    <property type="match status" value="1"/>
</dbReference>
<dbReference type="EMBL" id="VUNB01000001">
    <property type="protein sequence ID" value="MST68285.1"/>
    <property type="molecule type" value="Genomic_DNA"/>
</dbReference>
<feature type="domain" description="DDH" evidence="1">
    <location>
        <begin position="49"/>
        <end position="190"/>
    </location>
</feature>
<dbReference type="Pfam" id="PF01368">
    <property type="entry name" value="DHH"/>
    <property type="match status" value="1"/>
</dbReference>
<sequence>MRLLKKSIRLRHLQEKRQKRTVRKELKPESRMNMEPFEILGKILNESKRVVIFPHENVDGDAMGTASALCLGFRQQGIESFICIDEAIPANLDFLESGCCTSDQEVVDSHTTALMVDCSSVSRIGNRKAAFLRAGTKLCIDHHGTREHDTEFDFLHVEANSAACAELAFLLLKAMGITLNQQIAERIFAGLTTDTGNFQYSNTTARSHRIAAEIHQVPGFDSKKISSLLYERNSFPAMKLSAMVVENARFECDGKMVYSCVTMKMLEETGALMNETDGIVQRLMSIKGVETAIIFKEHSENFVKVSMRAKSCVNVAEVAKKMGGGGHIRAAGCSIKDGLEKAVQAVTSAMKEQMKTDMEESQR</sequence>
<protein>
    <submittedName>
        <fullName evidence="3">Bifunctional oligoribonuclease/PAP phosphatase NrnA</fullName>
    </submittedName>
</protein>
<dbReference type="Gene3D" id="3.90.1640.10">
    <property type="entry name" value="inorganic pyrophosphatase (n-terminal core)"/>
    <property type="match status" value="1"/>
</dbReference>
<dbReference type="AlphaFoldDB" id="A0A6A8M4Q0"/>
<evidence type="ECO:0000313" key="3">
    <source>
        <dbReference type="EMBL" id="MST68285.1"/>
    </source>
</evidence>
<accession>A0A6A8M4Q0</accession>
<dbReference type="InterPro" id="IPR001667">
    <property type="entry name" value="DDH_dom"/>
</dbReference>
<gene>
    <name evidence="3" type="ORF">FYJ66_01500</name>
</gene>
<dbReference type="InterPro" id="IPR051319">
    <property type="entry name" value="Oligoribo/pAp-PDE_c-di-AMP_PDE"/>
</dbReference>
<name>A0A6A8M4Q0_9FIRM</name>
<dbReference type="Pfam" id="PF02272">
    <property type="entry name" value="DHHA1"/>
    <property type="match status" value="1"/>
</dbReference>
<dbReference type="Gene3D" id="3.10.310.30">
    <property type="match status" value="1"/>
</dbReference>